<evidence type="ECO:0000313" key="2">
    <source>
        <dbReference type="Proteomes" id="UP000637980"/>
    </source>
</evidence>
<organism evidence="1 2">
    <name type="scientific">Pseudovibrio japonicus</name>
    <dbReference type="NCBI Taxonomy" id="366534"/>
    <lineage>
        <taxon>Bacteria</taxon>
        <taxon>Pseudomonadati</taxon>
        <taxon>Pseudomonadota</taxon>
        <taxon>Alphaproteobacteria</taxon>
        <taxon>Hyphomicrobiales</taxon>
        <taxon>Stappiaceae</taxon>
        <taxon>Pseudovibrio</taxon>
    </lineage>
</organism>
<dbReference type="EMBL" id="BMXE01000001">
    <property type="protein sequence ID" value="GHB17078.1"/>
    <property type="molecule type" value="Genomic_DNA"/>
</dbReference>
<accession>A0ABQ3DXI9</accession>
<reference evidence="2" key="1">
    <citation type="journal article" date="2019" name="Int. J. Syst. Evol. Microbiol.">
        <title>The Global Catalogue of Microorganisms (GCM) 10K type strain sequencing project: providing services to taxonomists for standard genome sequencing and annotation.</title>
        <authorList>
            <consortium name="The Broad Institute Genomics Platform"/>
            <consortium name="The Broad Institute Genome Sequencing Center for Infectious Disease"/>
            <person name="Wu L."/>
            <person name="Ma J."/>
        </authorList>
    </citation>
    <scope>NUCLEOTIDE SEQUENCE [LARGE SCALE GENOMIC DNA]</scope>
    <source>
        <strain evidence="2">KCTC 12861</strain>
    </source>
</reference>
<dbReference type="Proteomes" id="UP000637980">
    <property type="component" value="Unassembled WGS sequence"/>
</dbReference>
<gene>
    <name evidence="1" type="ORF">GCM10007094_00610</name>
</gene>
<evidence type="ECO:0008006" key="3">
    <source>
        <dbReference type="Google" id="ProtNLM"/>
    </source>
</evidence>
<evidence type="ECO:0000313" key="1">
    <source>
        <dbReference type="EMBL" id="GHB17078.1"/>
    </source>
</evidence>
<keyword evidence="2" id="KW-1185">Reference proteome</keyword>
<proteinExistence type="predicted"/>
<name>A0ABQ3DXI9_9HYPH</name>
<dbReference type="InterPro" id="IPR029063">
    <property type="entry name" value="SAM-dependent_MTases_sf"/>
</dbReference>
<dbReference type="RefSeq" id="WP_189434298.1">
    <property type="nucleotide sequence ID" value="NZ_BMXE01000001.1"/>
</dbReference>
<comment type="caution">
    <text evidence="1">The sequence shown here is derived from an EMBL/GenBank/DDBJ whole genome shotgun (WGS) entry which is preliminary data.</text>
</comment>
<sequence>MARKKVLNYLIKPLGFTAFRSEEVGSKGFMIANILKYRERLIEAHLLEHEAIVRRGPFEGLKLATSGAWNDGDVLTKVIGSYEQELHPYIIKIVEAHPSAMLNIGASDGFYALGMKRLLPDTRVYAYDIDENSRDVLKACADANGVSVENLKDFSFSEMAAFEAYDSLAFIIDCEGCEVGVETIPSEVLGKSTFLIELHEFMIPGIEKRLSDFLSQTHEVTLIEEAPRNTKDYPETLQKPAIEGLILSCEFREGPMTWLYAQPMRQ</sequence>
<protein>
    <recommendedName>
        <fullName evidence="3">Methyltransferase FkbM domain-containing protein</fullName>
    </recommendedName>
</protein>
<dbReference type="Gene3D" id="3.40.50.150">
    <property type="entry name" value="Vaccinia Virus protein VP39"/>
    <property type="match status" value="1"/>
</dbReference>
<dbReference type="SUPFAM" id="SSF53335">
    <property type="entry name" value="S-adenosyl-L-methionine-dependent methyltransferases"/>
    <property type="match status" value="1"/>
</dbReference>